<dbReference type="SUPFAM" id="SSF46565">
    <property type="entry name" value="Chaperone J-domain"/>
    <property type="match status" value="1"/>
</dbReference>
<dbReference type="Gene3D" id="2.60.260.20">
    <property type="entry name" value="Urease metallochaperone UreE, N-terminal domain"/>
    <property type="match status" value="1"/>
</dbReference>
<evidence type="ECO:0000256" key="2">
    <source>
        <dbReference type="SAM" id="MobiDB-lite"/>
    </source>
</evidence>
<feature type="region of interest" description="Disordered" evidence="2">
    <location>
        <begin position="61"/>
        <end position="86"/>
    </location>
</feature>
<reference evidence="4 5" key="1">
    <citation type="submission" date="2024-03" db="EMBL/GenBank/DDBJ databases">
        <title>Aureococcus anophagefferens CCMP1851 and Kratosvirus quantuckense: Draft genome of a second virus-susceptible host strain in the model system.</title>
        <authorList>
            <person name="Chase E."/>
            <person name="Truchon A.R."/>
            <person name="Schepens W."/>
            <person name="Wilhelm S.W."/>
        </authorList>
    </citation>
    <scope>NUCLEOTIDE SEQUENCE [LARGE SCALE GENOMIC DNA]</scope>
    <source>
        <strain evidence="4 5">CCMP1851</strain>
    </source>
</reference>
<dbReference type="InterPro" id="IPR003646">
    <property type="entry name" value="SH3-like_bac-type"/>
</dbReference>
<dbReference type="Proteomes" id="UP001363151">
    <property type="component" value="Unassembled WGS sequence"/>
</dbReference>
<dbReference type="CDD" id="cd06257">
    <property type="entry name" value="DnaJ"/>
    <property type="match status" value="1"/>
</dbReference>
<feature type="domain" description="J" evidence="3">
    <location>
        <begin position="95"/>
        <end position="162"/>
    </location>
</feature>
<feature type="compositionally biased region" description="Basic and acidic residues" evidence="2">
    <location>
        <begin position="61"/>
        <end position="81"/>
    </location>
</feature>
<keyword evidence="5" id="KW-1185">Reference proteome</keyword>
<organism evidence="4 5">
    <name type="scientific">Aureococcus anophagefferens</name>
    <name type="common">Harmful bloom alga</name>
    <dbReference type="NCBI Taxonomy" id="44056"/>
    <lineage>
        <taxon>Eukaryota</taxon>
        <taxon>Sar</taxon>
        <taxon>Stramenopiles</taxon>
        <taxon>Ochrophyta</taxon>
        <taxon>Pelagophyceae</taxon>
        <taxon>Pelagomonadales</taxon>
        <taxon>Pelagomonadaceae</taxon>
        <taxon>Aureococcus</taxon>
    </lineage>
</organism>
<dbReference type="EMBL" id="JBBJCI010000164">
    <property type="protein sequence ID" value="KAK7241706.1"/>
    <property type="molecule type" value="Genomic_DNA"/>
</dbReference>
<dbReference type="Pfam" id="PF08239">
    <property type="entry name" value="SH3_3"/>
    <property type="match status" value="1"/>
</dbReference>
<dbReference type="Gene3D" id="2.30.30.40">
    <property type="entry name" value="SH3 Domains"/>
    <property type="match status" value="1"/>
</dbReference>
<dbReference type="SMART" id="SM00271">
    <property type="entry name" value="DnaJ"/>
    <property type="match status" value="1"/>
</dbReference>
<evidence type="ECO:0000313" key="4">
    <source>
        <dbReference type="EMBL" id="KAK7241706.1"/>
    </source>
</evidence>
<protein>
    <recommendedName>
        <fullName evidence="3">J domain-containing protein</fullName>
    </recommendedName>
</protein>
<dbReference type="Gene3D" id="1.10.287.110">
    <property type="entry name" value="DnaJ domain"/>
    <property type="match status" value="1"/>
</dbReference>
<sequence>MSIVDYNNPTVARERALALQRERALARPQGIQRTKEQHEAFMNSDFMKKCREHQLAVIKGQERWDGERRRRDPEFQPRDSDWDAPPVRPFDAKCNYYEWLGVKSEATFAEVRKAYKQMCLKYHPDKLRQSGRALKLPASRAARATAIPVAPGRRRRRLEAPKTWRPKVEAASKKTKKLGPLTPTKVVPVVVSLEDLLAGADKSASRRAVVGRDKQLHAQKKTKHVKIRRGEPSSKKWTFPGEAGLASADAQPGELVLQLQVDAPGRARAASARTSTVEVPRDYEVVFDSVNVREAPRLTAKTVGALPRGSVVTAARAQGNWVQLEAANGNAGRWIMVDGDELGLPALLRPVAAATSSSPPPPPGDDEPRLFRSAATERPRFETIDDRRRLCTVLGTKGAAVRKGPEIDSAKVTVLDYLAVCAYTGRQAVTADGRRRVEIDAPVHGWMSLKFLGPAGRVILR</sequence>
<dbReference type="PANTHER" id="PTHR24078">
    <property type="entry name" value="DNAJ HOMOLOG SUBFAMILY C MEMBER"/>
    <property type="match status" value="1"/>
</dbReference>
<evidence type="ECO:0000256" key="1">
    <source>
        <dbReference type="ARBA" id="ARBA00023186"/>
    </source>
</evidence>
<name>A0ABR1G008_AURAN</name>
<dbReference type="Pfam" id="PF00226">
    <property type="entry name" value="DnaJ"/>
    <property type="match status" value="1"/>
</dbReference>
<dbReference type="InterPro" id="IPR036869">
    <property type="entry name" value="J_dom_sf"/>
</dbReference>
<dbReference type="PANTHER" id="PTHR24078:SF519">
    <property type="entry name" value="DNAJ HOMOLOG SUBFAMILY B MEMBER 13"/>
    <property type="match status" value="1"/>
</dbReference>
<evidence type="ECO:0000259" key="3">
    <source>
        <dbReference type="PROSITE" id="PS50076"/>
    </source>
</evidence>
<evidence type="ECO:0000313" key="5">
    <source>
        <dbReference type="Proteomes" id="UP001363151"/>
    </source>
</evidence>
<dbReference type="InterPro" id="IPR051339">
    <property type="entry name" value="DnaJ_subfamily_B"/>
</dbReference>
<accession>A0ABR1G008</accession>
<dbReference type="PRINTS" id="PR00625">
    <property type="entry name" value="JDOMAIN"/>
</dbReference>
<gene>
    <name evidence="4" type="ORF">SO694_00070191</name>
</gene>
<proteinExistence type="predicted"/>
<comment type="caution">
    <text evidence="4">The sequence shown here is derived from an EMBL/GenBank/DDBJ whole genome shotgun (WGS) entry which is preliminary data.</text>
</comment>
<dbReference type="InterPro" id="IPR001623">
    <property type="entry name" value="DnaJ_domain"/>
</dbReference>
<dbReference type="PROSITE" id="PS50076">
    <property type="entry name" value="DNAJ_2"/>
    <property type="match status" value="1"/>
</dbReference>
<keyword evidence="1" id="KW-0143">Chaperone</keyword>